<evidence type="ECO:0000256" key="11">
    <source>
        <dbReference type="SAM" id="MobiDB-lite"/>
    </source>
</evidence>
<evidence type="ECO:0000256" key="9">
    <source>
        <dbReference type="ARBA" id="ARBA00048367"/>
    </source>
</evidence>
<name>A0A9W8DVF3_9FUNG</name>
<proteinExistence type="inferred from homology"/>
<feature type="compositionally biased region" description="Polar residues" evidence="11">
    <location>
        <begin position="441"/>
        <end position="461"/>
    </location>
</feature>
<reference evidence="13" key="1">
    <citation type="submission" date="2022-07" db="EMBL/GenBank/DDBJ databases">
        <title>Phylogenomic reconstructions and comparative analyses of Kickxellomycotina fungi.</title>
        <authorList>
            <person name="Reynolds N.K."/>
            <person name="Stajich J.E."/>
            <person name="Barry K."/>
            <person name="Grigoriev I.V."/>
            <person name="Crous P."/>
            <person name="Smith M.E."/>
        </authorList>
    </citation>
    <scope>NUCLEOTIDE SEQUENCE</scope>
    <source>
        <strain evidence="13">NBRC 100468</strain>
    </source>
</reference>
<comment type="catalytic activity">
    <reaction evidence="9">
        <text>L-seryl-[protein] + ATP = O-phospho-L-seryl-[protein] + ADP + H(+)</text>
        <dbReference type="Rhea" id="RHEA:17989"/>
        <dbReference type="Rhea" id="RHEA-COMP:9863"/>
        <dbReference type="Rhea" id="RHEA-COMP:11604"/>
        <dbReference type="ChEBI" id="CHEBI:15378"/>
        <dbReference type="ChEBI" id="CHEBI:29999"/>
        <dbReference type="ChEBI" id="CHEBI:30616"/>
        <dbReference type="ChEBI" id="CHEBI:83421"/>
        <dbReference type="ChEBI" id="CHEBI:456216"/>
        <dbReference type="EC" id="2.7.11.22"/>
    </reaction>
</comment>
<evidence type="ECO:0000259" key="12">
    <source>
        <dbReference type="PROSITE" id="PS50011"/>
    </source>
</evidence>
<dbReference type="AlphaFoldDB" id="A0A9W8DVF3"/>
<evidence type="ECO:0000256" key="4">
    <source>
        <dbReference type="ARBA" id="ARBA00022679"/>
    </source>
</evidence>
<evidence type="ECO:0000256" key="10">
    <source>
        <dbReference type="PROSITE-ProRule" id="PRU10141"/>
    </source>
</evidence>
<protein>
    <recommendedName>
        <fullName evidence="2">cyclin-dependent kinase</fullName>
        <ecNumber evidence="2">2.7.11.22</ecNumber>
    </recommendedName>
</protein>
<feature type="compositionally biased region" description="Basic residues" evidence="11">
    <location>
        <begin position="303"/>
        <end position="312"/>
    </location>
</feature>
<dbReference type="Gene3D" id="1.10.510.10">
    <property type="entry name" value="Transferase(Phosphotransferase) domain 1"/>
    <property type="match status" value="2"/>
</dbReference>
<evidence type="ECO:0000256" key="2">
    <source>
        <dbReference type="ARBA" id="ARBA00012425"/>
    </source>
</evidence>
<dbReference type="SMART" id="SM00220">
    <property type="entry name" value="S_TKc"/>
    <property type="match status" value="1"/>
</dbReference>
<evidence type="ECO:0000313" key="14">
    <source>
        <dbReference type="Proteomes" id="UP001150538"/>
    </source>
</evidence>
<keyword evidence="14" id="KW-1185">Reference proteome</keyword>
<dbReference type="Proteomes" id="UP001150538">
    <property type="component" value="Unassembled WGS sequence"/>
</dbReference>
<dbReference type="GO" id="GO:0032968">
    <property type="term" value="P:positive regulation of transcription elongation by RNA polymerase II"/>
    <property type="evidence" value="ECO:0007669"/>
    <property type="project" value="TreeGrafter"/>
</dbReference>
<evidence type="ECO:0000256" key="3">
    <source>
        <dbReference type="ARBA" id="ARBA00022527"/>
    </source>
</evidence>
<feature type="compositionally biased region" description="Basic and acidic residues" evidence="11">
    <location>
        <begin position="136"/>
        <end position="158"/>
    </location>
</feature>
<keyword evidence="7 10" id="KW-0067">ATP-binding</keyword>
<comment type="similarity">
    <text evidence="1">Belongs to the protein kinase superfamily. CMGC Ser/Thr protein kinase family. CDC2/CDKX subfamily.</text>
</comment>
<feature type="domain" description="Protein kinase" evidence="12">
    <location>
        <begin position="467"/>
        <end position="643"/>
    </location>
</feature>
<dbReference type="GO" id="GO:0005524">
    <property type="term" value="F:ATP binding"/>
    <property type="evidence" value="ECO:0007669"/>
    <property type="project" value="UniProtKB-UniRule"/>
</dbReference>
<dbReference type="FunFam" id="3.30.200.20:FF:000375">
    <property type="entry name" value="Cell division related protein kinase 2"/>
    <property type="match status" value="1"/>
</dbReference>
<dbReference type="SUPFAM" id="SSF56112">
    <property type="entry name" value="Protein kinase-like (PK-like)"/>
    <property type="match status" value="1"/>
</dbReference>
<dbReference type="InterPro" id="IPR017441">
    <property type="entry name" value="Protein_kinase_ATP_BS"/>
</dbReference>
<dbReference type="GO" id="GO:0008353">
    <property type="term" value="F:RNA polymerase II CTD heptapeptide repeat kinase activity"/>
    <property type="evidence" value="ECO:0007669"/>
    <property type="project" value="TreeGrafter"/>
</dbReference>
<dbReference type="InterPro" id="IPR008271">
    <property type="entry name" value="Ser/Thr_kinase_AS"/>
</dbReference>
<evidence type="ECO:0000256" key="7">
    <source>
        <dbReference type="ARBA" id="ARBA00022840"/>
    </source>
</evidence>
<evidence type="ECO:0000256" key="6">
    <source>
        <dbReference type="ARBA" id="ARBA00022777"/>
    </source>
</evidence>
<feature type="compositionally biased region" description="Basic and acidic residues" evidence="11">
    <location>
        <begin position="316"/>
        <end position="335"/>
    </location>
</feature>
<keyword evidence="6 13" id="KW-0418">Kinase</keyword>
<dbReference type="Pfam" id="PF00069">
    <property type="entry name" value="Pkinase"/>
    <property type="match status" value="1"/>
</dbReference>
<dbReference type="InterPro" id="IPR050108">
    <property type="entry name" value="CDK"/>
</dbReference>
<feature type="compositionally biased region" description="Basic and acidic residues" evidence="11">
    <location>
        <begin position="202"/>
        <end position="215"/>
    </location>
</feature>
<feature type="compositionally biased region" description="Basic and acidic residues" evidence="11">
    <location>
        <begin position="349"/>
        <end position="368"/>
    </location>
</feature>
<evidence type="ECO:0000256" key="1">
    <source>
        <dbReference type="ARBA" id="ARBA00006485"/>
    </source>
</evidence>
<feature type="region of interest" description="Disordered" evidence="11">
    <location>
        <begin position="623"/>
        <end position="643"/>
    </location>
</feature>
<feature type="region of interest" description="Disordered" evidence="11">
    <location>
        <begin position="438"/>
        <end position="461"/>
    </location>
</feature>
<dbReference type="EMBL" id="JANBPU010000026">
    <property type="protein sequence ID" value="KAJ1919505.1"/>
    <property type="molecule type" value="Genomic_DNA"/>
</dbReference>
<feature type="compositionally biased region" description="Basic and acidic residues" evidence="11">
    <location>
        <begin position="165"/>
        <end position="193"/>
    </location>
</feature>
<evidence type="ECO:0000313" key="13">
    <source>
        <dbReference type="EMBL" id="KAJ1919505.1"/>
    </source>
</evidence>
<organism evidence="13 14">
    <name type="scientific">Mycoemilia scoparia</name>
    <dbReference type="NCBI Taxonomy" id="417184"/>
    <lineage>
        <taxon>Eukaryota</taxon>
        <taxon>Fungi</taxon>
        <taxon>Fungi incertae sedis</taxon>
        <taxon>Zoopagomycota</taxon>
        <taxon>Kickxellomycotina</taxon>
        <taxon>Kickxellomycetes</taxon>
        <taxon>Kickxellales</taxon>
        <taxon>Kickxellaceae</taxon>
        <taxon>Mycoemilia</taxon>
    </lineage>
</organism>
<dbReference type="OrthoDB" id="204883at2759"/>
<keyword evidence="5 10" id="KW-0547">Nucleotide-binding</keyword>
<feature type="compositionally biased region" description="Basic and acidic residues" evidence="11">
    <location>
        <begin position="291"/>
        <end position="302"/>
    </location>
</feature>
<keyword evidence="4 13" id="KW-0808">Transferase</keyword>
<dbReference type="PROSITE" id="PS00107">
    <property type="entry name" value="PROTEIN_KINASE_ATP"/>
    <property type="match status" value="1"/>
</dbReference>
<gene>
    <name evidence="13" type="primary">CTK1</name>
    <name evidence="13" type="ORF">H4219_001976</name>
</gene>
<dbReference type="InterPro" id="IPR011009">
    <property type="entry name" value="Kinase-like_dom_sf"/>
</dbReference>
<dbReference type="PANTHER" id="PTHR24056">
    <property type="entry name" value="CELL DIVISION PROTEIN KINASE"/>
    <property type="match status" value="1"/>
</dbReference>
<dbReference type="PROSITE" id="PS00108">
    <property type="entry name" value="PROTEIN_KINASE_ST"/>
    <property type="match status" value="1"/>
</dbReference>
<dbReference type="GO" id="GO:0004693">
    <property type="term" value="F:cyclin-dependent protein serine/threonine kinase activity"/>
    <property type="evidence" value="ECO:0007669"/>
    <property type="project" value="UniProtKB-EC"/>
</dbReference>
<dbReference type="GO" id="GO:0008024">
    <property type="term" value="C:cyclin/CDK positive transcription elongation factor complex"/>
    <property type="evidence" value="ECO:0007669"/>
    <property type="project" value="TreeGrafter"/>
</dbReference>
<feature type="compositionally biased region" description="Basic and acidic residues" evidence="11">
    <location>
        <begin position="238"/>
        <end position="267"/>
    </location>
</feature>
<comment type="caution">
    <text evidence="13">The sequence shown here is derived from an EMBL/GenBank/DDBJ whole genome shotgun (WGS) entry which is preliminary data.</text>
</comment>
<dbReference type="Gene3D" id="3.30.200.20">
    <property type="entry name" value="Phosphorylase Kinase, domain 1"/>
    <property type="match status" value="1"/>
</dbReference>
<comment type="catalytic activity">
    <reaction evidence="8">
        <text>L-threonyl-[protein] + ATP = O-phospho-L-threonyl-[protein] + ADP + H(+)</text>
        <dbReference type="Rhea" id="RHEA:46608"/>
        <dbReference type="Rhea" id="RHEA-COMP:11060"/>
        <dbReference type="Rhea" id="RHEA-COMP:11605"/>
        <dbReference type="ChEBI" id="CHEBI:15378"/>
        <dbReference type="ChEBI" id="CHEBI:30013"/>
        <dbReference type="ChEBI" id="CHEBI:30616"/>
        <dbReference type="ChEBI" id="CHEBI:61977"/>
        <dbReference type="ChEBI" id="CHEBI:456216"/>
        <dbReference type="EC" id="2.7.11.22"/>
    </reaction>
</comment>
<dbReference type="PROSITE" id="PS50011">
    <property type="entry name" value="PROTEIN_KINASE_DOM"/>
    <property type="match status" value="1"/>
</dbReference>
<feature type="region of interest" description="Disordered" evidence="11">
    <location>
        <begin position="284"/>
        <end position="385"/>
    </location>
</feature>
<dbReference type="EC" id="2.7.11.22" evidence="2"/>
<dbReference type="GO" id="GO:0030332">
    <property type="term" value="F:cyclin binding"/>
    <property type="evidence" value="ECO:0007669"/>
    <property type="project" value="TreeGrafter"/>
</dbReference>
<dbReference type="PANTHER" id="PTHR24056:SF546">
    <property type="entry name" value="CYCLIN-DEPENDENT KINASE 12"/>
    <property type="match status" value="1"/>
</dbReference>
<accession>A0A9W8DVF3</accession>
<evidence type="ECO:0000256" key="5">
    <source>
        <dbReference type="ARBA" id="ARBA00022741"/>
    </source>
</evidence>
<evidence type="ECO:0000256" key="8">
    <source>
        <dbReference type="ARBA" id="ARBA00047811"/>
    </source>
</evidence>
<feature type="region of interest" description="Disordered" evidence="11">
    <location>
        <begin position="1"/>
        <end position="267"/>
    </location>
</feature>
<dbReference type="InterPro" id="IPR000719">
    <property type="entry name" value="Prot_kinase_dom"/>
</dbReference>
<feature type="compositionally biased region" description="Basic and acidic residues" evidence="11">
    <location>
        <begin position="52"/>
        <end position="129"/>
    </location>
</feature>
<sequence length="643" mass="75155">MNDSEHVAGSTANRKDSTVGGIQIKGNSGINTKDDDRATIADKVTQSASKNLYDDAKGTEHNNTHGDKPESSHSHPRSDRDATKDRYEEQYDFNDSKSYTDRKRYGHYRGDNIRNYRDSRYRGDHYKDKNRYRRHHEYERDRLPRRDRSPHYRYPERSRSRHSRDRGYGKETDHRLSDDERHSSQYQERRNSTYKEGSLFDPKSKEHFHREKRNESPYSPPSMDIRGRSISKTRHHDRGYDHGPKRSRYRYESPTRRDYRDYRYNDNRRYSKPRREYYDRYMENFPSFDPSTRHRDREDRSYRSRNWRRSRSKSPVPDRAHIKEEPCHDTNKPRSPENGTITGGGDADGNEKKETPKEPSAVEEKAPEIEVQNKSPHGADSAASTKVLDNVYARRAIASSTGQDKQTAYAKPQVQEVIVSEKTHKEPAAKDMQSEFISPEKQYSQTSQHPSPKTPITHSPSDASKLYEKLIQVGEGTYGKVYKGRNRETGAFVALKRIRMETEREGFPITAMREIRLLQSMHHPNIVKLHEVIHSEGAVFMVMEYMDYDLSGLLNHPQWDISVANIKSLMQQMLAGLAYMHKRGILHRDIKGSNLLLNRQGQVKYADFEKMLSLDPKKRPTAEECLEHPYFTRDLPSPSPPTE</sequence>
<keyword evidence="3" id="KW-0723">Serine/threonine-protein kinase</keyword>
<feature type="binding site" evidence="10">
    <location>
        <position position="496"/>
    </location>
    <ligand>
        <name>ATP</name>
        <dbReference type="ChEBI" id="CHEBI:30616"/>
    </ligand>
</feature>